<dbReference type="SUPFAM" id="SSF103647">
    <property type="entry name" value="TSP type-3 repeat"/>
    <property type="match status" value="1"/>
</dbReference>
<feature type="compositionally biased region" description="Acidic residues" evidence="5">
    <location>
        <begin position="371"/>
        <end position="383"/>
    </location>
</feature>
<keyword evidence="6" id="KW-0472">Membrane</keyword>
<dbReference type="OrthoDB" id="9785394at2"/>
<keyword evidence="2" id="KW-0964">Secreted</keyword>
<keyword evidence="6" id="KW-1133">Transmembrane helix</keyword>
<dbReference type="Proteomes" id="UP000190460">
    <property type="component" value="Unassembled WGS sequence"/>
</dbReference>
<dbReference type="EMBL" id="FUYB01000012">
    <property type="protein sequence ID" value="SKA83818.1"/>
    <property type="molecule type" value="Genomic_DNA"/>
</dbReference>
<dbReference type="RefSeq" id="WP_078922895.1">
    <property type="nucleotide sequence ID" value="NZ_FUYB01000012.1"/>
</dbReference>
<dbReference type="AlphaFoldDB" id="A0A1T4X3V9"/>
<evidence type="ECO:0000313" key="8">
    <source>
        <dbReference type="Proteomes" id="UP000190460"/>
    </source>
</evidence>
<evidence type="ECO:0000256" key="1">
    <source>
        <dbReference type="ARBA" id="ARBA00004613"/>
    </source>
</evidence>
<accession>A0A1T4X3V9</accession>
<protein>
    <submittedName>
        <fullName evidence="7">Uncharacterized protein</fullName>
    </submittedName>
</protein>
<reference evidence="7 8" key="1">
    <citation type="submission" date="2017-02" db="EMBL/GenBank/DDBJ databases">
        <authorList>
            <person name="Peterson S.W."/>
        </authorList>
    </citation>
    <scope>NUCLEOTIDE SEQUENCE [LARGE SCALE GENOMIC DNA]</scope>
    <source>
        <strain evidence="7 8">ATCC 49788</strain>
    </source>
</reference>
<dbReference type="GO" id="GO:0005509">
    <property type="term" value="F:calcium ion binding"/>
    <property type="evidence" value="ECO:0007669"/>
    <property type="project" value="InterPro"/>
</dbReference>
<comment type="subcellular location">
    <subcellularLocation>
        <location evidence="1">Secreted</location>
    </subcellularLocation>
</comment>
<name>A0A1T4X3V9_9GAMM</name>
<gene>
    <name evidence="7" type="ORF">SAMN02745130_02420</name>
</gene>
<keyword evidence="4" id="KW-0106">Calcium</keyword>
<organism evidence="7 8">
    <name type="scientific">Thiothrix eikelboomii</name>
    <dbReference type="NCBI Taxonomy" id="92487"/>
    <lineage>
        <taxon>Bacteria</taxon>
        <taxon>Pseudomonadati</taxon>
        <taxon>Pseudomonadota</taxon>
        <taxon>Gammaproteobacteria</taxon>
        <taxon>Thiotrichales</taxon>
        <taxon>Thiotrichaceae</taxon>
        <taxon>Thiothrix</taxon>
    </lineage>
</organism>
<evidence type="ECO:0000256" key="3">
    <source>
        <dbReference type="ARBA" id="ARBA00022729"/>
    </source>
</evidence>
<evidence type="ECO:0000256" key="6">
    <source>
        <dbReference type="SAM" id="Phobius"/>
    </source>
</evidence>
<evidence type="ECO:0000256" key="5">
    <source>
        <dbReference type="SAM" id="MobiDB-lite"/>
    </source>
</evidence>
<keyword evidence="3" id="KW-0732">Signal</keyword>
<dbReference type="Gene3D" id="4.10.1080.10">
    <property type="entry name" value="TSP type-3 repeat"/>
    <property type="match status" value="1"/>
</dbReference>
<keyword evidence="6" id="KW-0812">Transmembrane</keyword>
<proteinExistence type="predicted"/>
<keyword evidence="8" id="KW-1185">Reference proteome</keyword>
<evidence type="ECO:0000256" key="4">
    <source>
        <dbReference type="ARBA" id="ARBA00022837"/>
    </source>
</evidence>
<dbReference type="Pfam" id="PF18884">
    <property type="entry name" value="TSP3_bac"/>
    <property type="match status" value="2"/>
</dbReference>
<evidence type="ECO:0000256" key="2">
    <source>
        <dbReference type="ARBA" id="ARBA00022525"/>
    </source>
</evidence>
<dbReference type="InterPro" id="IPR059100">
    <property type="entry name" value="TSP3_bac"/>
</dbReference>
<sequence>MFCRVQSFAVSCNAALTPDISSFTLSAGGSQTVKINGAAGDTTNCTITETIVPNFTPSWTSDDRSGSSGNGNVVTLERASFSNLGDPDDIVNVGFTNTYDSATFNVKLGLIASTPVPAALADFPVKVVCQSGTGLTTTTVTRSTGGIVDVGSFNYTGGSSMDCEVIPELTAAQQAVFIVKKGDTTNLDNGRMVGNVAATQTQDNGAQLLGTDLSPRTFYVLLEYVPTGVNTFNVTKLVPIRAGADTDAAPFALSVTCANGSIYAFELSHGQVGQFQYPKNTAIDCAISETLVGTQVGLYTIKKGDTFGPNNGRMLDGNSNLAAISSGSACGEAFAAATFCVKNVPGVDSDGDGLSDTEEAALGTNPNNPDTDGDGVSDSEDPDPLNAQVVPVFGPLGLLAVILGLFLFGKRRKIPA</sequence>
<evidence type="ECO:0000313" key="7">
    <source>
        <dbReference type="EMBL" id="SKA83818.1"/>
    </source>
</evidence>
<dbReference type="STRING" id="92487.SAMN02745130_02420"/>
<dbReference type="InterPro" id="IPR028974">
    <property type="entry name" value="TSP_type-3_rpt"/>
</dbReference>
<feature type="transmembrane region" description="Helical" evidence="6">
    <location>
        <begin position="389"/>
        <end position="408"/>
    </location>
</feature>
<feature type="region of interest" description="Disordered" evidence="5">
    <location>
        <begin position="350"/>
        <end position="386"/>
    </location>
</feature>
<feature type="compositionally biased region" description="Acidic residues" evidence="5">
    <location>
        <begin position="350"/>
        <end position="359"/>
    </location>
</feature>